<dbReference type="GO" id="GO:0005524">
    <property type="term" value="F:ATP binding"/>
    <property type="evidence" value="ECO:0007669"/>
    <property type="project" value="UniProtKB-KW"/>
</dbReference>
<evidence type="ECO:0000256" key="8">
    <source>
        <dbReference type="ARBA" id="ARBA00022777"/>
    </source>
</evidence>
<evidence type="ECO:0000313" key="21">
    <source>
        <dbReference type="Proteomes" id="UP000319555"/>
    </source>
</evidence>
<evidence type="ECO:0000256" key="5">
    <source>
        <dbReference type="ARBA" id="ARBA00022679"/>
    </source>
</evidence>
<keyword evidence="18" id="KW-0479">Metal-binding</keyword>
<evidence type="ECO:0000256" key="18">
    <source>
        <dbReference type="PIRSR" id="PIRSR600829-4"/>
    </source>
</evidence>
<dbReference type="GO" id="GO:0046872">
    <property type="term" value="F:metal ion binding"/>
    <property type="evidence" value="ECO:0007669"/>
    <property type="project" value="UniProtKB-KW"/>
</dbReference>
<dbReference type="AlphaFoldDB" id="A0A521D248"/>
<dbReference type="InterPro" id="IPR036945">
    <property type="entry name" value="DAGK_sf"/>
</dbReference>
<feature type="active site" description="Proton acceptor" evidence="15">
    <location>
        <position position="91"/>
    </location>
</feature>
<feature type="binding site" evidence="17">
    <location>
        <position position="98"/>
    </location>
    <ligand>
        <name>ATP</name>
        <dbReference type="ChEBI" id="CHEBI:30616"/>
    </ligand>
</feature>
<feature type="binding site" evidence="18">
    <location>
        <position position="98"/>
    </location>
    <ligand>
        <name>a divalent metal cation</name>
        <dbReference type="ChEBI" id="CHEBI:60240"/>
    </ligand>
</feature>
<feature type="binding site" evidence="16">
    <location>
        <position position="77"/>
    </location>
    <ligand>
        <name>substrate</name>
    </ligand>
</feature>
<keyword evidence="21" id="KW-1185">Reference proteome</keyword>
<evidence type="ECO:0000256" key="7">
    <source>
        <dbReference type="ARBA" id="ARBA00022741"/>
    </source>
</evidence>
<feature type="binding site" evidence="16">
    <location>
        <position position="91"/>
    </location>
    <ligand>
        <name>substrate</name>
    </ligand>
</feature>
<dbReference type="Gene3D" id="1.10.287.3610">
    <property type="match status" value="1"/>
</dbReference>
<keyword evidence="14" id="KW-1208">Phospholipid metabolism</keyword>
<evidence type="ECO:0000256" key="1">
    <source>
        <dbReference type="ARBA" id="ARBA00004651"/>
    </source>
</evidence>
<evidence type="ECO:0000256" key="15">
    <source>
        <dbReference type="PIRSR" id="PIRSR600829-1"/>
    </source>
</evidence>
<dbReference type="GO" id="GO:0005886">
    <property type="term" value="C:plasma membrane"/>
    <property type="evidence" value="ECO:0007669"/>
    <property type="project" value="UniProtKB-SubCell"/>
</dbReference>
<evidence type="ECO:0000256" key="13">
    <source>
        <dbReference type="ARBA" id="ARBA00023209"/>
    </source>
</evidence>
<evidence type="ECO:0000256" key="9">
    <source>
        <dbReference type="ARBA" id="ARBA00022840"/>
    </source>
</evidence>
<evidence type="ECO:0000256" key="17">
    <source>
        <dbReference type="PIRSR" id="PIRSR600829-3"/>
    </source>
</evidence>
<keyword evidence="5" id="KW-0808">Transferase</keyword>
<keyword evidence="4" id="KW-0444">Lipid biosynthesis</keyword>
<proteinExistence type="inferred from homology"/>
<keyword evidence="11" id="KW-0443">Lipid metabolism</keyword>
<evidence type="ECO:0000256" key="12">
    <source>
        <dbReference type="ARBA" id="ARBA00023136"/>
    </source>
</evidence>
<keyword evidence="13" id="KW-0594">Phospholipid biosynthesis</keyword>
<evidence type="ECO:0000256" key="3">
    <source>
        <dbReference type="ARBA" id="ARBA00022475"/>
    </source>
</evidence>
<feature type="transmembrane region" description="Helical" evidence="19">
    <location>
        <begin position="118"/>
        <end position="141"/>
    </location>
</feature>
<dbReference type="PANTHER" id="PTHR34299:SF1">
    <property type="entry name" value="DIACYLGLYCEROL KINASE"/>
    <property type="match status" value="1"/>
</dbReference>
<accession>A0A521D248</accession>
<gene>
    <name evidence="20" type="ORF">SAMN06265380_10487</name>
</gene>
<protein>
    <submittedName>
        <fullName evidence="20">Diacylglycerol kinase (ATP)</fullName>
    </submittedName>
</protein>
<dbReference type="PANTHER" id="PTHR34299">
    <property type="entry name" value="DIACYLGLYCEROL KINASE"/>
    <property type="match status" value="1"/>
</dbReference>
<evidence type="ECO:0000256" key="10">
    <source>
        <dbReference type="ARBA" id="ARBA00022989"/>
    </source>
</evidence>
<dbReference type="GO" id="GO:0016301">
    <property type="term" value="F:kinase activity"/>
    <property type="evidence" value="ECO:0007669"/>
    <property type="project" value="UniProtKB-KW"/>
</dbReference>
<comment type="subcellular location">
    <subcellularLocation>
        <location evidence="1">Cell membrane</location>
        <topology evidence="1">Multi-pass membrane protein</topology>
    </subcellularLocation>
</comment>
<feature type="binding site" evidence="17">
    <location>
        <position position="50"/>
    </location>
    <ligand>
        <name>ATP</name>
        <dbReference type="ChEBI" id="CHEBI:30616"/>
    </ligand>
</feature>
<evidence type="ECO:0000313" key="20">
    <source>
        <dbReference type="EMBL" id="SMO65081.1"/>
    </source>
</evidence>
<keyword evidence="6 19" id="KW-0812">Transmembrane</keyword>
<dbReference type="Pfam" id="PF01219">
    <property type="entry name" value="DAGK_prokar"/>
    <property type="match status" value="1"/>
</dbReference>
<comment type="cofactor">
    <cofactor evidence="18">
        <name>Mg(2+)</name>
        <dbReference type="ChEBI" id="CHEBI:18420"/>
    </cofactor>
    <text evidence="18">Mn(2+), Zn(2+), Cd(2+) and Co(2+) support activity to lesser extents.</text>
</comment>
<feature type="binding site" evidence="17">
    <location>
        <begin position="116"/>
        <end position="117"/>
    </location>
    <ligand>
        <name>ATP</name>
        <dbReference type="ChEBI" id="CHEBI:30616"/>
    </ligand>
</feature>
<evidence type="ECO:0000256" key="19">
    <source>
        <dbReference type="SAM" id="Phobius"/>
    </source>
</evidence>
<reference evidence="20 21" key="1">
    <citation type="submission" date="2017-05" db="EMBL/GenBank/DDBJ databases">
        <authorList>
            <person name="Varghese N."/>
            <person name="Submissions S."/>
        </authorList>
    </citation>
    <scope>NUCLEOTIDE SEQUENCE [LARGE SCALE GENOMIC DNA]</scope>
    <source>
        <strain evidence="20 21">DSM 28009</strain>
    </source>
</reference>
<organism evidence="20 21">
    <name type="scientific">Ruegeria faecimaris</name>
    <dbReference type="NCBI Taxonomy" id="686389"/>
    <lineage>
        <taxon>Bacteria</taxon>
        <taxon>Pseudomonadati</taxon>
        <taxon>Pseudomonadota</taxon>
        <taxon>Alphaproteobacteria</taxon>
        <taxon>Rhodobacterales</taxon>
        <taxon>Roseobacteraceae</taxon>
        <taxon>Ruegeria</taxon>
    </lineage>
</organism>
<evidence type="ECO:0000256" key="2">
    <source>
        <dbReference type="ARBA" id="ARBA00005967"/>
    </source>
</evidence>
<dbReference type="InterPro" id="IPR000829">
    <property type="entry name" value="DAGK"/>
</dbReference>
<keyword evidence="3" id="KW-1003">Cell membrane</keyword>
<feature type="binding site" evidence="16">
    <location>
        <position position="120"/>
    </location>
    <ligand>
        <name>substrate</name>
    </ligand>
</feature>
<keyword evidence="8 20" id="KW-0418">Kinase</keyword>
<keyword evidence="12 19" id="KW-0472">Membrane</keyword>
<comment type="similarity">
    <text evidence="2">Belongs to the bacterial diacylglycerol kinase family.</text>
</comment>
<keyword evidence="10 19" id="KW-1133">Transmembrane helix</keyword>
<feature type="transmembrane region" description="Helical" evidence="19">
    <location>
        <begin position="78"/>
        <end position="97"/>
    </location>
</feature>
<evidence type="ECO:0000256" key="11">
    <source>
        <dbReference type="ARBA" id="ARBA00023098"/>
    </source>
</evidence>
<evidence type="ECO:0000256" key="16">
    <source>
        <dbReference type="PIRSR" id="PIRSR600829-2"/>
    </source>
</evidence>
<keyword evidence="9 17" id="KW-0067">ATP-binding</keyword>
<feature type="transmembrane region" description="Helical" evidence="19">
    <location>
        <begin position="53"/>
        <end position="72"/>
    </location>
</feature>
<name>A0A521D248_9RHOB</name>
<feature type="binding site" evidence="18">
    <location>
        <position position="50"/>
    </location>
    <ligand>
        <name>a divalent metal cation</name>
        <dbReference type="ChEBI" id="CHEBI:60240"/>
    </ligand>
</feature>
<evidence type="ECO:0000256" key="6">
    <source>
        <dbReference type="ARBA" id="ARBA00022692"/>
    </source>
</evidence>
<evidence type="ECO:0000256" key="4">
    <source>
        <dbReference type="ARBA" id="ARBA00022516"/>
    </source>
</evidence>
<evidence type="ECO:0000256" key="14">
    <source>
        <dbReference type="ARBA" id="ARBA00023264"/>
    </source>
</evidence>
<keyword evidence="18" id="KW-0460">Magnesium</keyword>
<dbReference type="Proteomes" id="UP000319555">
    <property type="component" value="Unassembled WGS sequence"/>
</dbReference>
<keyword evidence="7 17" id="KW-0547">Nucleotide-binding</keyword>
<dbReference type="EMBL" id="FXTE01000004">
    <property type="protein sequence ID" value="SMO65081.1"/>
    <property type="molecule type" value="Genomic_DNA"/>
</dbReference>
<sequence>MGGFFIACHTVFGFLFDLLNYRGRMRKLVTHLKDRIRWSWQGLAATWHGEYSFRAWVCANLVSAGLALWLPLSDGVRALILVIGLLVLVAELFNTAIERAVDHTSTEHNLLAGQAKDAASAAVALSALAGGLAWVIGLLSLF</sequence>
<dbReference type="GO" id="GO:0008654">
    <property type="term" value="P:phospholipid biosynthetic process"/>
    <property type="evidence" value="ECO:0007669"/>
    <property type="project" value="UniProtKB-KW"/>
</dbReference>